<evidence type="ECO:0000256" key="12">
    <source>
        <dbReference type="SAM" id="SignalP"/>
    </source>
</evidence>
<name>A0A1Q9F0R8_SYMMI</name>
<feature type="signal peptide" evidence="12">
    <location>
        <begin position="1"/>
        <end position="15"/>
    </location>
</feature>
<organism evidence="14 15">
    <name type="scientific">Symbiodinium microadriaticum</name>
    <name type="common">Dinoflagellate</name>
    <name type="synonym">Zooxanthella microadriatica</name>
    <dbReference type="NCBI Taxonomy" id="2951"/>
    <lineage>
        <taxon>Eukaryota</taxon>
        <taxon>Sar</taxon>
        <taxon>Alveolata</taxon>
        <taxon>Dinophyceae</taxon>
        <taxon>Suessiales</taxon>
        <taxon>Symbiodiniaceae</taxon>
        <taxon>Symbiodinium</taxon>
    </lineage>
</organism>
<dbReference type="PANTHER" id="PTHR11210">
    <property type="entry name" value="RING BOX"/>
    <property type="match status" value="1"/>
</dbReference>
<protein>
    <submittedName>
        <fullName evidence="14">RING-box protein 1</fullName>
    </submittedName>
</protein>
<dbReference type="SMART" id="SM00184">
    <property type="entry name" value="RING"/>
    <property type="match status" value="1"/>
</dbReference>
<feature type="chain" id="PRO_5012096183" evidence="12">
    <location>
        <begin position="16"/>
        <end position="178"/>
    </location>
</feature>
<evidence type="ECO:0000313" key="14">
    <source>
        <dbReference type="EMBL" id="OLQ13192.1"/>
    </source>
</evidence>
<sequence length="178" mass="19375">MILLLCWGKIVCGKAESPRATAAGQVILQKVPSGSPQGYRLPGAPGAMEDKAMPEAEAPRAEIKSWNTSGLGGMGEKGGEEPRFQIKKWSAIALWGWDICTDTCAICRNKLYEPSIEAQANPQLADVNGYSIAFGCCGHVFHMDCISRWLKTRSVCPLCNQEWEFAKVEKIAAFNPIG</sequence>
<gene>
    <name evidence="14" type="primary">rbx1</name>
    <name evidence="14" type="ORF">AK812_SmicGene2767</name>
</gene>
<dbReference type="FunFam" id="3.30.40.10:FF:000273">
    <property type="entry name" value="E3 ubiquitin-protein ligase RBX1"/>
    <property type="match status" value="1"/>
</dbReference>
<dbReference type="InterPro" id="IPR001841">
    <property type="entry name" value="Znf_RING"/>
</dbReference>
<dbReference type="InterPro" id="IPR013083">
    <property type="entry name" value="Znf_RING/FYVE/PHD"/>
</dbReference>
<keyword evidence="5" id="KW-0963">Cytoplasm</keyword>
<keyword evidence="10" id="KW-0539">Nucleus</keyword>
<keyword evidence="9" id="KW-0862">Zinc</keyword>
<evidence type="ECO:0000256" key="2">
    <source>
        <dbReference type="ARBA" id="ARBA00004496"/>
    </source>
</evidence>
<dbReference type="InterPro" id="IPR024766">
    <property type="entry name" value="Znf_RING_H2"/>
</dbReference>
<comment type="pathway">
    <text evidence="3">Protein modification; protein ubiquitination.</text>
</comment>
<feature type="domain" description="RING-type" evidence="13">
    <location>
        <begin position="104"/>
        <end position="160"/>
    </location>
</feature>
<evidence type="ECO:0000256" key="11">
    <source>
        <dbReference type="PROSITE-ProRule" id="PRU00175"/>
    </source>
</evidence>
<dbReference type="GO" id="GO:0008270">
    <property type="term" value="F:zinc ion binding"/>
    <property type="evidence" value="ECO:0007669"/>
    <property type="project" value="UniProtKB-KW"/>
</dbReference>
<comment type="subcellular location">
    <subcellularLocation>
        <location evidence="2">Cytoplasm</location>
    </subcellularLocation>
    <subcellularLocation>
        <location evidence="1">Nucleus</location>
    </subcellularLocation>
</comment>
<comment type="caution">
    <text evidence="14">The sequence shown here is derived from an EMBL/GenBank/DDBJ whole genome shotgun (WGS) entry which is preliminary data.</text>
</comment>
<proteinExistence type="inferred from homology"/>
<evidence type="ECO:0000256" key="9">
    <source>
        <dbReference type="ARBA" id="ARBA00022833"/>
    </source>
</evidence>
<evidence type="ECO:0000256" key="1">
    <source>
        <dbReference type="ARBA" id="ARBA00004123"/>
    </source>
</evidence>
<dbReference type="SUPFAM" id="SSF57850">
    <property type="entry name" value="RING/U-box"/>
    <property type="match status" value="1"/>
</dbReference>
<evidence type="ECO:0000256" key="5">
    <source>
        <dbReference type="ARBA" id="ARBA00022490"/>
    </source>
</evidence>
<dbReference type="AlphaFoldDB" id="A0A1Q9F0R8"/>
<dbReference type="GO" id="GO:0005634">
    <property type="term" value="C:nucleus"/>
    <property type="evidence" value="ECO:0007669"/>
    <property type="project" value="UniProtKB-SubCell"/>
</dbReference>
<dbReference type="Gene3D" id="3.30.40.10">
    <property type="entry name" value="Zinc/RING finger domain, C3HC4 (zinc finger)"/>
    <property type="match status" value="1"/>
</dbReference>
<dbReference type="InterPro" id="IPR051031">
    <property type="entry name" value="RING-box_E3_Ubiquitin_Ligase"/>
</dbReference>
<comment type="similarity">
    <text evidence="4">Belongs to the RING-box family.</text>
</comment>
<dbReference type="OrthoDB" id="8962942at2759"/>
<evidence type="ECO:0000256" key="4">
    <source>
        <dbReference type="ARBA" id="ARBA00009273"/>
    </source>
</evidence>
<accession>A0A1Q9F0R8</accession>
<dbReference type="EMBL" id="LSRX01000031">
    <property type="protein sequence ID" value="OLQ13192.1"/>
    <property type="molecule type" value="Genomic_DNA"/>
</dbReference>
<evidence type="ECO:0000256" key="6">
    <source>
        <dbReference type="ARBA" id="ARBA00022723"/>
    </source>
</evidence>
<evidence type="ECO:0000313" key="15">
    <source>
        <dbReference type="Proteomes" id="UP000186817"/>
    </source>
</evidence>
<keyword evidence="6" id="KW-0479">Metal-binding</keyword>
<evidence type="ECO:0000256" key="8">
    <source>
        <dbReference type="ARBA" id="ARBA00022786"/>
    </source>
</evidence>
<evidence type="ECO:0000256" key="10">
    <source>
        <dbReference type="ARBA" id="ARBA00023242"/>
    </source>
</evidence>
<dbReference type="Proteomes" id="UP000186817">
    <property type="component" value="Unassembled WGS sequence"/>
</dbReference>
<evidence type="ECO:0000256" key="3">
    <source>
        <dbReference type="ARBA" id="ARBA00004906"/>
    </source>
</evidence>
<dbReference type="GO" id="GO:0005737">
    <property type="term" value="C:cytoplasm"/>
    <property type="evidence" value="ECO:0007669"/>
    <property type="project" value="UniProtKB-SubCell"/>
</dbReference>
<reference evidence="14 15" key="1">
    <citation type="submission" date="2016-02" db="EMBL/GenBank/DDBJ databases">
        <title>Genome analysis of coral dinoflagellate symbionts highlights evolutionary adaptations to a symbiotic lifestyle.</title>
        <authorList>
            <person name="Aranda M."/>
            <person name="Li Y."/>
            <person name="Liew Y.J."/>
            <person name="Baumgarten S."/>
            <person name="Simakov O."/>
            <person name="Wilson M."/>
            <person name="Piel J."/>
            <person name="Ashoor H."/>
            <person name="Bougouffa S."/>
            <person name="Bajic V.B."/>
            <person name="Ryu T."/>
            <person name="Ravasi T."/>
            <person name="Bayer T."/>
            <person name="Micklem G."/>
            <person name="Kim H."/>
            <person name="Bhak J."/>
            <person name="Lajeunesse T.C."/>
            <person name="Voolstra C.R."/>
        </authorList>
    </citation>
    <scope>NUCLEOTIDE SEQUENCE [LARGE SCALE GENOMIC DNA]</scope>
    <source>
        <strain evidence="14 15">CCMP2467</strain>
    </source>
</reference>
<dbReference type="PROSITE" id="PS50089">
    <property type="entry name" value="ZF_RING_2"/>
    <property type="match status" value="1"/>
</dbReference>
<keyword evidence="7 11" id="KW-0863">Zinc-finger</keyword>
<evidence type="ECO:0000259" key="13">
    <source>
        <dbReference type="PROSITE" id="PS50089"/>
    </source>
</evidence>
<dbReference type="GO" id="GO:0031463">
    <property type="term" value="C:Cul3-RING ubiquitin ligase complex"/>
    <property type="evidence" value="ECO:0007669"/>
    <property type="project" value="UniProtKB-ARBA"/>
</dbReference>
<evidence type="ECO:0000256" key="7">
    <source>
        <dbReference type="ARBA" id="ARBA00022771"/>
    </source>
</evidence>
<keyword evidence="8" id="KW-0833">Ubl conjugation pathway</keyword>
<keyword evidence="12" id="KW-0732">Signal</keyword>
<keyword evidence="15" id="KW-1185">Reference proteome</keyword>
<dbReference type="Pfam" id="PF12678">
    <property type="entry name" value="zf-rbx1"/>
    <property type="match status" value="1"/>
</dbReference>